<dbReference type="CDD" id="cd18720">
    <property type="entry name" value="PIN_YqxD-like"/>
    <property type="match status" value="1"/>
</dbReference>
<name>A0AAJ1ML31_9SPIO</name>
<evidence type="ECO:0000256" key="1">
    <source>
        <dbReference type="ARBA" id="ARBA00008522"/>
    </source>
</evidence>
<accession>A0AAJ1ML31</accession>
<comment type="similarity">
    <text evidence="1 2">Belongs to the UPF0178 family.</text>
</comment>
<dbReference type="HAMAP" id="MF_00489">
    <property type="entry name" value="UPF0178"/>
    <property type="match status" value="1"/>
</dbReference>
<dbReference type="Pfam" id="PF02639">
    <property type="entry name" value="DUF188"/>
    <property type="match status" value="1"/>
</dbReference>
<dbReference type="PANTHER" id="PTHR35146">
    <property type="entry name" value="UPF0178 PROTEIN YAII"/>
    <property type="match status" value="1"/>
</dbReference>
<sequence length="149" mass="16909">MIIWVDADSCPQAVRDIIARAAVKRGLKAVYAANVKIPIPEDELIEMVVVKKGEGVADQYIIDHAEKGDLAITRDIPLAAELVDKHIVVINDRGNHFTPDNIRERLSIRDLMKDFREMGIMPERESTFGRREIQQFAAAFDRELTKLLK</sequence>
<evidence type="ECO:0000313" key="3">
    <source>
        <dbReference type="EMBL" id="MDC7227431.1"/>
    </source>
</evidence>
<gene>
    <name evidence="3" type="ORF">PQJ61_11770</name>
</gene>
<dbReference type="InterPro" id="IPR003791">
    <property type="entry name" value="UPF0178"/>
</dbReference>
<dbReference type="Proteomes" id="UP001221217">
    <property type="component" value="Unassembled WGS sequence"/>
</dbReference>
<evidence type="ECO:0000256" key="2">
    <source>
        <dbReference type="HAMAP-Rule" id="MF_00489"/>
    </source>
</evidence>
<dbReference type="NCBIfam" id="NF001095">
    <property type="entry name" value="PRK00124.1"/>
    <property type="match status" value="1"/>
</dbReference>
<dbReference type="AlphaFoldDB" id="A0AAJ1ML31"/>
<proteinExistence type="inferred from homology"/>
<comment type="caution">
    <text evidence="3">The sequence shown here is derived from an EMBL/GenBank/DDBJ whole genome shotgun (WGS) entry which is preliminary data.</text>
</comment>
<organism evidence="3 4">
    <name type="scientific">Candidatus Thalassospirochaeta sargassi</name>
    <dbReference type="NCBI Taxonomy" id="3119039"/>
    <lineage>
        <taxon>Bacteria</taxon>
        <taxon>Pseudomonadati</taxon>
        <taxon>Spirochaetota</taxon>
        <taxon>Spirochaetia</taxon>
        <taxon>Spirochaetales</taxon>
        <taxon>Spirochaetaceae</taxon>
        <taxon>Candidatus Thalassospirochaeta</taxon>
    </lineage>
</organism>
<dbReference type="PANTHER" id="PTHR35146:SF1">
    <property type="entry name" value="UPF0178 PROTEIN YAII"/>
    <property type="match status" value="1"/>
</dbReference>
<dbReference type="EMBL" id="JAQQAL010000025">
    <property type="protein sequence ID" value="MDC7227431.1"/>
    <property type="molecule type" value="Genomic_DNA"/>
</dbReference>
<reference evidence="3 4" key="1">
    <citation type="submission" date="2022-12" db="EMBL/GenBank/DDBJ databases">
        <title>Metagenome assembled genome from gulf of manar.</title>
        <authorList>
            <person name="Kohli P."/>
            <person name="Pk S."/>
            <person name="Venkata Ramana C."/>
            <person name="Sasikala C."/>
        </authorList>
    </citation>
    <scope>NUCLEOTIDE SEQUENCE [LARGE SCALE GENOMIC DNA]</scope>
    <source>
        <strain evidence="3">JB008</strain>
    </source>
</reference>
<evidence type="ECO:0000313" key="4">
    <source>
        <dbReference type="Proteomes" id="UP001221217"/>
    </source>
</evidence>
<protein>
    <recommendedName>
        <fullName evidence="2">UPF0178 protein PQJ61_11770</fullName>
    </recommendedName>
</protein>